<name>A0A812IN98_9DINO</name>
<dbReference type="GO" id="GO:0046872">
    <property type="term" value="F:metal ion binding"/>
    <property type="evidence" value="ECO:0007669"/>
    <property type="project" value="UniProtKB-KW"/>
</dbReference>
<keyword evidence="8" id="KW-1185">Reference proteome</keyword>
<dbReference type="InterPro" id="IPR026590">
    <property type="entry name" value="Ssirtuin_cat_dom"/>
</dbReference>
<evidence type="ECO:0000313" key="7">
    <source>
        <dbReference type="EMBL" id="CAE7042329.1"/>
    </source>
</evidence>
<keyword evidence="2 5" id="KW-0479">Metal-binding</keyword>
<dbReference type="InterPro" id="IPR003000">
    <property type="entry name" value="Sirtuin"/>
</dbReference>
<dbReference type="InterPro" id="IPR029035">
    <property type="entry name" value="DHS-like_NAD/FAD-binding_dom"/>
</dbReference>
<dbReference type="Proteomes" id="UP000604046">
    <property type="component" value="Unassembled WGS sequence"/>
</dbReference>
<dbReference type="PROSITE" id="PS50305">
    <property type="entry name" value="SIRTUIN"/>
    <property type="match status" value="1"/>
</dbReference>
<dbReference type="GO" id="GO:0017136">
    <property type="term" value="F:histone deacetylase activity, NAD-dependent"/>
    <property type="evidence" value="ECO:0007669"/>
    <property type="project" value="TreeGrafter"/>
</dbReference>
<accession>A0A812IN98</accession>
<organism evidence="7 8">
    <name type="scientific">Symbiodinium natans</name>
    <dbReference type="NCBI Taxonomy" id="878477"/>
    <lineage>
        <taxon>Eukaryota</taxon>
        <taxon>Sar</taxon>
        <taxon>Alveolata</taxon>
        <taxon>Dinophyceae</taxon>
        <taxon>Suessiales</taxon>
        <taxon>Symbiodiniaceae</taxon>
        <taxon>Symbiodinium</taxon>
    </lineage>
</organism>
<comment type="caution">
    <text evidence="7">The sequence shown here is derived from an EMBL/GenBank/DDBJ whole genome shotgun (WGS) entry which is preliminary data.</text>
</comment>
<dbReference type="GO" id="GO:0005634">
    <property type="term" value="C:nucleus"/>
    <property type="evidence" value="ECO:0007669"/>
    <property type="project" value="TreeGrafter"/>
</dbReference>
<dbReference type="SUPFAM" id="SSF52467">
    <property type="entry name" value="DHS-like NAD/FAD-binding domain"/>
    <property type="match status" value="1"/>
</dbReference>
<dbReference type="Gene3D" id="3.40.50.1220">
    <property type="entry name" value="TPP-binding domain"/>
    <property type="match status" value="1"/>
</dbReference>
<sequence length="312" mass="35213">MNGTGLYDNLEKYQLPTPESVFTLDYFKEKPQPFCDLAKELLPGKYVPTLTHCFIRLLEEKGLLLRLFTQNIDGLERVCGISPELLVEAHGSFANAHCVECRQQHDVLRWRDCIERNELPRCPATRMLPEPPPKPTEAEMEEVKKELETLPALRAEAWKTTDFTELTNIGLKEANLKSKLADMEKWAAEADAKHEEWEKGPKTFQCGGLIKPDIVFFGEGLPARFTYLAERDGRSCDLLLVLGTSLKVMPFAGLLGKVPALCPRLLINREAVGLHNQEDPPLFFGNIGFRFDEAENYRDVHIADDCDAGILG</sequence>
<feature type="binding site" evidence="5">
    <location>
        <position position="98"/>
    </location>
    <ligand>
        <name>Zn(2+)</name>
        <dbReference type="ChEBI" id="CHEBI:29105"/>
    </ligand>
</feature>
<dbReference type="OrthoDB" id="420264at2759"/>
<gene>
    <name evidence="7" type="primary">SIR2</name>
    <name evidence="7" type="ORF">SNAT2548_LOCUS5019</name>
</gene>
<evidence type="ECO:0000313" key="8">
    <source>
        <dbReference type="Proteomes" id="UP000604046"/>
    </source>
</evidence>
<keyword evidence="4" id="KW-0520">NAD</keyword>
<dbReference type="PANTHER" id="PTHR11085:SF6">
    <property type="entry name" value="NAD-DEPENDENT PROTEIN DEACETYLASE SIRTUIN-2"/>
    <property type="match status" value="1"/>
</dbReference>
<evidence type="ECO:0000256" key="1">
    <source>
        <dbReference type="ARBA" id="ARBA00022679"/>
    </source>
</evidence>
<feature type="domain" description="Deacetylase sirtuin-type" evidence="6">
    <location>
        <begin position="1"/>
        <end position="312"/>
    </location>
</feature>
<dbReference type="EMBL" id="CAJNDS010000313">
    <property type="protein sequence ID" value="CAE7042329.1"/>
    <property type="molecule type" value="Genomic_DNA"/>
</dbReference>
<proteinExistence type="predicted"/>
<evidence type="ECO:0000256" key="5">
    <source>
        <dbReference type="PROSITE-ProRule" id="PRU00236"/>
    </source>
</evidence>
<dbReference type="AlphaFoldDB" id="A0A812IN98"/>
<evidence type="ECO:0000256" key="2">
    <source>
        <dbReference type="ARBA" id="ARBA00022723"/>
    </source>
</evidence>
<feature type="binding site" evidence="5">
    <location>
        <position position="101"/>
    </location>
    <ligand>
        <name>Zn(2+)</name>
        <dbReference type="ChEBI" id="CHEBI:29105"/>
    </ligand>
</feature>
<evidence type="ECO:0000256" key="3">
    <source>
        <dbReference type="ARBA" id="ARBA00022833"/>
    </source>
</evidence>
<reference evidence="7" key="1">
    <citation type="submission" date="2021-02" db="EMBL/GenBank/DDBJ databases">
        <authorList>
            <person name="Dougan E. K."/>
            <person name="Rhodes N."/>
            <person name="Thang M."/>
            <person name="Chan C."/>
        </authorList>
    </citation>
    <scope>NUCLEOTIDE SEQUENCE</scope>
</reference>
<protein>
    <submittedName>
        <fullName evidence="7">SIR2 protein</fullName>
    </submittedName>
</protein>
<dbReference type="Pfam" id="PF02146">
    <property type="entry name" value="SIR2"/>
    <property type="match status" value="2"/>
</dbReference>
<keyword evidence="3 5" id="KW-0862">Zinc</keyword>
<dbReference type="PANTHER" id="PTHR11085">
    <property type="entry name" value="NAD-DEPENDENT PROTEIN DEACYLASE SIRTUIN-5, MITOCHONDRIAL-RELATED"/>
    <property type="match status" value="1"/>
</dbReference>
<feature type="binding site" evidence="5">
    <location>
        <position position="122"/>
    </location>
    <ligand>
        <name>Zn(2+)</name>
        <dbReference type="ChEBI" id="CHEBI:29105"/>
    </ligand>
</feature>
<feature type="binding site" evidence="5">
    <location>
        <position position="206"/>
    </location>
    <ligand>
        <name>Zn(2+)</name>
        <dbReference type="ChEBI" id="CHEBI:29105"/>
    </ligand>
</feature>
<evidence type="ECO:0000256" key="4">
    <source>
        <dbReference type="ARBA" id="ARBA00023027"/>
    </source>
</evidence>
<evidence type="ECO:0000259" key="6">
    <source>
        <dbReference type="PROSITE" id="PS50305"/>
    </source>
</evidence>
<dbReference type="InterPro" id="IPR050134">
    <property type="entry name" value="NAD-dep_sirtuin_deacylases"/>
</dbReference>
<feature type="active site" description="Proton acceptor" evidence="5">
    <location>
        <position position="90"/>
    </location>
</feature>
<keyword evidence="1" id="KW-0808">Transferase</keyword>
<dbReference type="GO" id="GO:0070403">
    <property type="term" value="F:NAD+ binding"/>
    <property type="evidence" value="ECO:0007669"/>
    <property type="project" value="InterPro"/>
</dbReference>